<dbReference type="Gene3D" id="1.10.520.10">
    <property type="match status" value="1"/>
</dbReference>
<evidence type="ECO:0000313" key="3">
    <source>
        <dbReference type="Proteomes" id="UP000015105"/>
    </source>
</evidence>
<name>A0A453S6R1_AEGTS</name>
<accession>A0A453S6R1</accession>
<proteinExistence type="predicted"/>
<reference evidence="3" key="1">
    <citation type="journal article" date="2014" name="Science">
        <title>Ancient hybridizations among the ancestral genomes of bread wheat.</title>
        <authorList>
            <consortium name="International Wheat Genome Sequencing Consortium,"/>
            <person name="Marcussen T."/>
            <person name="Sandve S.R."/>
            <person name="Heier L."/>
            <person name="Spannagl M."/>
            <person name="Pfeifer M."/>
            <person name="Jakobsen K.S."/>
            <person name="Wulff B.B."/>
            <person name="Steuernagel B."/>
            <person name="Mayer K.F."/>
            <person name="Olsen O.A."/>
        </authorList>
    </citation>
    <scope>NUCLEOTIDE SEQUENCE [LARGE SCALE GENOMIC DNA]</scope>
    <source>
        <strain evidence="3">cv. AL8/78</strain>
    </source>
</reference>
<dbReference type="GO" id="GO:0020037">
    <property type="term" value="F:heme binding"/>
    <property type="evidence" value="ECO:0007669"/>
    <property type="project" value="InterPro"/>
</dbReference>
<dbReference type="Gramene" id="AET7Gv20831500.4">
    <property type="protein sequence ID" value="AET7Gv20831500.4"/>
    <property type="gene ID" value="AET7Gv20831500"/>
</dbReference>
<keyword evidence="3" id="KW-1185">Reference proteome</keyword>
<sequence>MKCLLVTSAVAALALFHIAAVGAGLKLGFYSKSCPSAENLVQQAVTAAFKNNRWCRRWRHSVAFP</sequence>
<dbReference type="STRING" id="200361.A0A453S6R1"/>
<dbReference type="Proteomes" id="UP000015105">
    <property type="component" value="Chromosome 7D"/>
</dbReference>
<dbReference type="InterPro" id="IPR010255">
    <property type="entry name" value="Haem_peroxidase_sf"/>
</dbReference>
<reference evidence="2" key="3">
    <citation type="journal article" date="2017" name="Nature">
        <title>Genome sequence of the progenitor of the wheat D genome Aegilops tauschii.</title>
        <authorList>
            <person name="Luo M.C."/>
            <person name="Gu Y.Q."/>
            <person name="Puiu D."/>
            <person name="Wang H."/>
            <person name="Twardziok S.O."/>
            <person name="Deal K.R."/>
            <person name="Huo N."/>
            <person name="Zhu T."/>
            <person name="Wang L."/>
            <person name="Wang Y."/>
            <person name="McGuire P.E."/>
            <person name="Liu S."/>
            <person name="Long H."/>
            <person name="Ramasamy R.K."/>
            <person name="Rodriguez J.C."/>
            <person name="Van S.L."/>
            <person name="Yuan L."/>
            <person name="Wang Z."/>
            <person name="Xia Z."/>
            <person name="Xiao L."/>
            <person name="Anderson O.D."/>
            <person name="Ouyang S."/>
            <person name="Liang Y."/>
            <person name="Zimin A.V."/>
            <person name="Pertea G."/>
            <person name="Qi P."/>
            <person name="Bennetzen J.L."/>
            <person name="Dai X."/>
            <person name="Dawson M.W."/>
            <person name="Muller H.G."/>
            <person name="Kugler K."/>
            <person name="Rivarola-Duarte L."/>
            <person name="Spannagl M."/>
            <person name="Mayer K.F.X."/>
            <person name="Lu F.H."/>
            <person name="Bevan M.W."/>
            <person name="Leroy P."/>
            <person name="Li P."/>
            <person name="You F.M."/>
            <person name="Sun Q."/>
            <person name="Liu Z."/>
            <person name="Lyons E."/>
            <person name="Wicker T."/>
            <person name="Salzberg S.L."/>
            <person name="Devos K.M."/>
            <person name="Dvorak J."/>
        </authorList>
    </citation>
    <scope>NUCLEOTIDE SEQUENCE [LARGE SCALE GENOMIC DNA]</scope>
    <source>
        <strain evidence="2">cv. AL8/78</strain>
    </source>
</reference>
<dbReference type="Gramene" id="AET7Gv20831500.3">
    <property type="protein sequence ID" value="AET7Gv20831500.3"/>
    <property type="gene ID" value="AET7Gv20831500"/>
</dbReference>
<dbReference type="AlphaFoldDB" id="A0A453S6R1"/>
<reference evidence="2" key="4">
    <citation type="submission" date="2019-03" db="UniProtKB">
        <authorList>
            <consortium name="EnsemblPlants"/>
        </authorList>
    </citation>
    <scope>IDENTIFICATION</scope>
</reference>
<evidence type="ECO:0000256" key="1">
    <source>
        <dbReference type="ARBA" id="ARBA00022837"/>
    </source>
</evidence>
<reference evidence="3" key="2">
    <citation type="journal article" date="2017" name="Nat. Plants">
        <title>The Aegilops tauschii genome reveals multiple impacts of transposons.</title>
        <authorList>
            <person name="Zhao G."/>
            <person name="Zou C."/>
            <person name="Li K."/>
            <person name="Wang K."/>
            <person name="Li T."/>
            <person name="Gao L."/>
            <person name="Zhang X."/>
            <person name="Wang H."/>
            <person name="Yang Z."/>
            <person name="Liu X."/>
            <person name="Jiang W."/>
            <person name="Mao L."/>
            <person name="Kong X."/>
            <person name="Jiao Y."/>
            <person name="Jia J."/>
        </authorList>
    </citation>
    <scope>NUCLEOTIDE SEQUENCE [LARGE SCALE GENOMIC DNA]</scope>
    <source>
        <strain evidence="3">cv. AL8/78</strain>
    </source>
</reference>
<dbReference type="Gramene" id="AET7Gv20831500.5">
    <property type="protein sequence ID" value="AET7Gv20831500.5"/>
    <property type="gene ID" value="AET7Gv20831500"/>
</dbReference>
<evidence type="ECO:0000313" key="2">
    <source>
        <dbReference type="EnsemblPlants" id="AET7Gv20831500.5"/>
    </source>
</evidence>
<dbReference type="EnsemblPlants" id="AET7Gv20831500.4">
    <property type="protein sequence ID" value="AET7Gv20831500.4"/>
    <property type="gene ID" value="AET7Gv20831500"/>
</dbReference>
<evidence type="ECO:0008006" key="4">
    <source>
        <dbReference type="Google" id="ProtNLM"/>
    </source>
</evidence>
<dbReference type="EnsemblPlants" id="AET7Gv20831500.5">
    <property type="protein sequence ID" value="AET7Gv20831500.5"/>
    <property type="gene ID" value="AET7Gv20831500"/>
</dbReference>
<dbReference type="GO" id="GO:0004601">
    <property type="term" value="F:peroxidase activity"/>
    <property type="evidence" value="ECO:0007669"/>
    <property type="project" value="InterPro"/>
</dbReference>
<organism evidence="2 3">
    <name type="scientific">Aegilops tauschii subsp. strangulata</name>
    <name type="common">Goatgrass</name>
    <dbReference type="NCBI Taxonomy" id="200361"/>
    <lineage>
        <taxon>Eukaryota</taxon>
        <taxon>Viridiplantae</taxon>
        <taxon>Streptophyta</taxon>
        <taxon>Embryophyta</taxon>
        <taxon>Tracheophyta</taxon>
        <taxon>Spermatophyta</taxon>
        <taxon>Magnoliopsida</taxon>
        <taxon>Liliopsida</taxon>
        <taxon>Poales</taxon>
        <taxon>Poaceae</taxon>
        <taxon>BOP clade</taxon>
        <taxon>Pooideae</taxon>
        <taxon>Triticodae</taxon>
        <taxon>Triticeae</taxon>
        <taxon>Triticinae</taxon>
        <taxon>Aegilops</taxon>
    </lineage>
</organism>
<protein>
    <recommendedName>
        <fullName evidence="4">Peroxidase</fullName>
    </recommendedName>
</protein>
<keyword evidence="1" id="KW-0106">Calcium</keyword>
<dbReference type="GO" id="GO:0006979">
    <property type="term" value="P:response to oxidative stress"/>
    <property type="evidence" value="ECO:0007669"/>
    <property type="project" value="InterPro"/>
</dbReference>
<reference evidence="2" key="5">
    <citation type="journal article" date="2021" name="G3 (Bethesda)">
        <title>Aegilops tauschii genome assembly Aet v5.0 features greater sequence contiguity and improved annotation.</title>
        <authorList>
            <person name="Wang L."/>
            <person name="Zhu T."/>
            <person name="Rodriguez J.C."/>
            <person name="Deal K.R."/>
            <person name="Dubcovsky J."/>
            <person name="McGuire P.E."/>
            <person name="Lux T."/>
            <person name="Spannagl M."/>
            <person name="Mayer K.F.X."/>
            <person name="Baldrich P."/>
            <person name="Meyers B.C."/>
            <person name="Huo N."/>
            <person name="Gu Y.Q."/>
            <person name="Zhou H."/>
            <person name="Devos K.M."/>
            <person name="Bennetzen J.L."/>
            <person name="Unver T."/>
            <person name="Budak H."/>
            <person name="Gulick P.J."/>
            <person name="Galiba G."/>
            <person name="Kalapos B."/>
            <person name="Nelson D.R."/>
            <person name="Li P."/>
            <person name="You F.M."/>
            <person name="Luo M.C."/>
            <person name="Dvorak J."/>
        </authorList>
    </citation>
    <scope>NUCLEOTIDE SEQUENCE [LARGE SCALE GENOMIC DNA]</scope>
    <source>
        <strain evidence="2">cv. AL8/78</strain>
    </source>
</reference>
<dbReference type="EnsemblPlants" id="AET7Gv20831500.3">
    <property type="protein sequence ID" value="AET7Gv20831500.3"/>
    <property type="gene ID" value="AET7Gv20831500"/>
</dbReference>
<dbReference type="SUPFAM" id="SSF48113">
    <property type="entry name" value="Heme-dependent peroxidases"/>
    <property type="match status" value="1"/>
</dbReference>